<sequence length="170" mass="19660">MEIVSKFVIGSDKGVSDFLNVKKLAFINLHKSFISEEEINSYIEENFDERKTINELNNLSNQLIITYKENLAVAYCLIKSGSRNPLFPEEKRATEIDFAILPEHDSEEIRTSLYTKFSSATKFADIIWINILQHNTLIEFLKSKNFELVESTLSQEFKLPANIFCLELLK</sequence>
<keyword evidence="2" id="KW-1185">Reference proteome</keyword>
<gene>
    <name evidence="1" type="ORF">OF897_05020</name>
</gene>
<evidence type="ECO:0000313" key="2">
    <source>
        <dbReference type="Proteomes" id="UP001073122"/>
    </source>
</evidence>
<comment type="caution">
    <text evidence="1">The sequence shown here is derived from an EMBL/GenBank/DDBJ whole genome shotgun (WGS) entry which is preliminary data.</text>
</comment>
<dbReference type="EMBL" id="JAOVZW010000004">
    <property type="protein sequence ID" value="MCX8523284.1"/>
    <property type="molecule type" value="Genomic_DNA"/>
</dbReference>
<dbReference type="Proteomes" id="UP001073122">
    <property type="component" value="Unassembled WGS sequence"/>
</dbReference>
<dbReference type="RefSeq" id="WP_267264601.1">
    <property type="nucleotide sequence ID" value="NZ_JAOVZW010000004.1"/>
</dbReference>
<name>A0ABT3XSY4_9FLAO</name>
<proteinExistence type="predicted"/>
<accession>A0ABT3XSY4</accession>
<reference evidence="1" key="1">
    <citation type="submission" date="2022-10" db="EMBL/GenBank/DDBJ databases">
        <title>Chryseobacterium sp. nov., a novel bacterial species.</title>
        <authorList>
            <person name="Cao Y."/>
        </authorList>
    </citation>
    <scope>NUCLEOTIDE SEQUENCE</scope>
    <source>
        <strain evidence="1">CCTCC AB2015118</strain>
    </source>
</reference>
<organism evidence="1 2">
    <name type="scientific">Chryseobacterium formosus</name>
    <dbReference type="NCBI Taxonomy" id="1537363"/>
    <lineage>
        <taxon>Bacteria</taxon>
        <taxon>Pseudomonadati</taxon>
        <taxon>Bacteroidota</taxon>
        <taxon>Flavobacteriia</taxon>
        <taxon>Flavobacteriales</taxon>
        <taxon>Weeksellaceae</taxon>
        <taxon>Chryseobacterium group</taxon>
        <taxon>Chryseobacterium</taxon>
    </lineage>
</organism>
<evidence type="ECO:0000313" key="1">
    <source>
        <dbReference type="EMBL" id="MCX8523284.1"/>
    </source>
</evidence>
<dbReference type="Gene3D" id="3.40.630.30">
    <property type="match status" value="1"/>
</dbReference>
<protein>
    <submittedName>
        <fullName evidence="1">Uncharacterized protein</fullName>
    </submittedName>
</protein>